<dbReference type="KEGG" id="vcn:VOLCADRAFT_94148"/>
<accession>D8U499</accession>
<feature type="compositionally biased region" description="Low complexity" evidence="1">
    <location>
        <begin position="70"/>
        <end position="89"/>
    </location>
</feature>
<evidence type="ECO:0000256" key="1">
    <source>
        <dbReference type="SAM" id="MobiDB-lite"/>
    </source>
</evidence>
<dbReference type="RefSeq" id="XP_002953492.1">
    <property type="nucleotide sequence ID" value="XM_002953446.1"/>
</dbReference>
<organism evidence="3">
    <name type="scientific">Volvox carteri f. nagariensis</name>
    <dbReference type="NCBI Taxonomy" id="3068"/>
    <lineage>
        <taxon>Eukaryota</taxon>
        <taxon>Viridiplantae</taxon>
        <taxon>Chlorophyta</taxon>
        <taxon>core chlorophytes</taxon>
        <taxon>Chlorophyceae</taxon>
        <taxon>CS clade</taxon>
        <taxon>Chlamydomonadales</taxon>
        <taxon>Volvocaceae</taxon>
        <taxon>Volvox</taxon>
    </lineage>
</organism>
<dbReference type="AlphaFoldDB" id="D8U499"/>
<dbReference type="Proteomes" id="UP000001058">
    <property type="component" value="Unassembled WGS sequence"/>
</dbReference>
<keyword evidence="3" id="KW-1185">Reference proteome</keyword>
<dbReference type="EMBL" id="GL378357">
    <property type="protein sequence ID" value="EFJ45465.1"/>
    <property type="molecule type" value="Genomic_DNA"/>
</dbReference>
<sequence>MWDHVRSCCRRYPVKKDTGGGRNCFSMNSATWLSWMRRTQAAGQAGAQTPHQDTQPRPAARRPLKIEHSQQGPQTQTPHQPQQPLPRRTLGAREPLPAGHLYRLQMINFACRENVWITSRGCVKAQGILAYQGPAYNADNEI</sequence>
<evidence type="ECO:0000313" key="3">
    <source>
        <dbReference type="Proteomes" id="UP000001058"/>
    </source>
</evidence>
<feature type="region of interest" description="Disordered" evidence="1">
    <location>
        <begin position="39"/>
        <end position="93"/>
    </location>
</feature>
<evidence type="ECO:0000313" key="2">
    <source>
        <dbReference type="EMBL" id="EFJ45465.1"/>
    </source>
</evidence>
<gene>
    <name evidence="2" type="ORF">VOLCADRAFT_94148</name>
</gene>
<protein>
    <submittedName>
        <fullName evidence="2">Uncharacterized protein</fullName>
    </submittedName>
</protein>
<dbReference type="GeneID" id="9622412"/>
<name>D8U499_VOLCA</name>
<reference evidence="2 3" key="1">
    <citation type="journal article" date="2010" name="Science">
        <title>Genomic analysis of organismal complexity in the multicellular green alga Volvox carteri.</title>
        <authorList>
            <person name="Prochnik S.E."/>
            <person name="Umen J."/>
            <person name="Nedelcu A.M."/>
            <person name="Hallmann A."/>
            <person name="Miller S.M."/>
            <person name="Nishii I."/>
            <person name="Ferris P."/>
            <person name="Kuo A."/>
            <person name="Mitros T."/>
            <person name="Fritz-Laylin L.K."/>
            <person name="Hellsten U."/>
            <person name="Chapman J."/>
            <person name="Simakov O."/>
            <person name="Rensing S.A."/>
            <person name="Terry A."/>
            <person name="Pangilinan J."/>
            <person name="Kapitonov V."/>
            <person name="Jurka J."/>
            <person name="Salamov A."/>
            <person name="Shapiro H."/>
            <person name="Schmutz J."/>
            <person name="Grimwood J."/>
            <person name="Lindquist E."/>
            <person name="Lucas S."/>
            <person name="Grigoriev I.V."/>
            <person name="Schmitt R."/>
            <person name="Kirk D."/>
            <person name="Rokhsar D.S."/>
        </authorList>
    </citation>
    <scope>NUCLEOTIDE SEQUENCE [LARGE SCALE GENOMIC DNA]</scope>
    <source>
        <strain evidence="3">f. Nagariensis / Eve</strain>
    </source>
</reference>
<proteinExistence type="predicted"/>
<dbReference type="InParanoid" id="D8U499"/>